<feature type="transmembrane region" description="Helical" evidence="1">
    <location>
        <begin position="27"/>
        <end position="44"/>
    </location>
</feature>
<comment type="caution">
    <text evidence="3">The sequence shown here is derived from an EMBL/GenBank/DDBJ whole genome shotgun (WGS) entry which is preliminary data.</text>
</comment>
<feature type="transmembrane region" description="Helical" evidence="1">
    <location>
        <begin position="56"/>
        <end position="77"/>
    </location>
</feature>
<accession>A0A916U950</accession>
<name>A0A916U950_9BURK</name>
<evidence type="ECO:0000256" key="1">
    <source>
        <dbReference type="SAM" id="Phobius"/>
    </source>
</evidence>
<reference evidence="3" key="1">
    <citation type="journal article" date="2014" name="Int. J. Syst. Evol. Microbiol.">
        <title>Complete genome sequence of Corynebacterium casei LMG S-19264T (=DSM 44701T), isolated from a smear-ripened cheese.</title>
        <authorList>
            <consortium name="US DOE Joint Genome Institute (JGI-PGF)"/>
            <person name="Walter F."/>
            <person name="Albersmeier A."/>
            <person name="Kalinowski J."/>
            <person name="Ruckert C."/>
        </authorList>
    </citation>
    <scope>NUCLEOTIDE SEQUENCE</scope>
    <source>
        <strain evidence="3">CGMCC 1.10998</strain>
    </source>
</reference>
<keyword evidence="4" id="KW-1185">Reference proteome</keyword>
<organism evidence="3 4">
    <name type="scientific">Undibacterium terreum</name>
    <dbReference type="NCBI Taxonomy" id="1224302"/>
    <lineage>
        <taxon>Bacteria</taxon>
        <taxon>Pseudomonadati</taxon>
        <taxon>Pseudomonadota</taxon>
        <taxon>Betaproteobacteria</taxon>
        <taxon>Burkholderiales</taxon>
        <taxon>Oxalobacteraceae</taxon>
        <taxon>Undibacterium</taxon>
    </lineage>
</organism>
<evidence type="ECO:0000259" key="2">
    <source>
        <dbReference type="Pfam" id="PF14317"/>
    </source>
</evidence>
<evidence type="ECO:0000313" key="4">
    <source>
        <dbReference type="Proteomes" id="UP000637423"/>
    </source>
</evidence>
<protein>
    <recommendedName>
        <fullName evidence="2">YcxB-like C-terminal domain-containing protein</fullName>
    </recommendedName>
</protein>
<dbReference type="InterPro" id="IPR025588">
    <property type="entry name" value="YcxB-like_C"/>
</dbReference>
<keyword evidence="1" id="KW-0812">Transmembrane</keyword>
<proteinExistence type="predicted"/>
<dbReference type="AlphaFoldDB" id="A0A916U950"/>
<keyword evidence="1" id="KW-0472">Membrane</keyword>
<dbReference type="Proteomes" id="UP000637423">
    <property type="component" value="Unassembled WGS sequence"/>
</dbReference>
<dbReference type="RefSeq" id="WP_188564824.1">
    <property type="nucleotide sequence ID" value="NZ_BMED01000001.1"/>
</dbReference>
<dbReference type="Pfam" id="PF14317">
    <property type="entry name" value="YcxB"/>
    <property type="match status" value="1"/>
</dbReference>
<sequence>MDISVDLKKKDLVAVNFYMFPRLRGNWVFFILLTAGIFAYIFFARKPRGAYDIATAAFSALAGGIAASVFTVVSNLLRTLFTVGKDSDVLGVHHYSISEQGLEERTTANETLHTWKSIQSITKLPGCILIRINSYLFHIVPRRAFATDEEFNSFYQRATALQQAA</sequence>
<evidence type="ECO:0000313" key="3">
    <source>
        <dbReference type="EMBL" id="GGC64836.1"/>
    </source>
</evidence>
<reference evidence="3" key="2">
    <citation type="submission" date="2020-09" db="EMBL/GenBank/DDBJ databases">
        <authorList>
            <person name="Sun Q."/>
            <person name="Zhou Y."/>
        </authorList>
    </citation>
    <scope>NUCLEOTIDE SEQUENCE</scope>
    <source>
        <strain evidence="3">CGMCC 1.10998</strain>
    </source>
</reference>
<gene>
    <name evidence="3" type="ORF">GCM10011396_09830</name>
</gene>
<dbReference type="EMBL" id="BMED01000001">
    <property type="protein sequence ID" value="GGC64836.1"/>
    <property type="molecule type" value="Genomic_DNA"/>
</dbReference>
<keyword evidence="1" id="KW-1133">Transmembrane helix</keyword>
<feature type="domain" description="YcxB-like C-terminal" evidence="2">
    <location>
        <begin position="97"/>
        <end position="154"/>
    </location>
</feature>